<dbReference type="AlphaFoldDB" id="A0A2H0W3T8"/>
<dbReference type="CDD" id="cd03809">
    <property type="entry name" value="GT4_MtfB-like"/>
    <property type="match status" value="1"/>
</dbReference>
<dbReference type="FunFam" id="3.40.50.2000:FF:000119">
    <property type="entry name" value="Glycosyl transferase group 1"/>
    <property type="match status" value="1"/>
</dbReference>
<dbReference type="PANTHER" id="PTHR46401">
    <property type="entry name" value="GLYCOSYLTRANSFERASE WBBK-RELATED"/>
    <property type="match status" value="1"/>
</dbReference>
<dbReference type="GO" id="GO:0009103">
    <property type="term" value="P:lipopolysaccharide biosynthetic process"/>
    <property type="evidence" value="ECO:0007669"/>
    <property type="project" value="TreeGrafter"/>
</dbReference>
<dbReference type="Proteomes" id="UP000229056">
    <property type="component" value="Unassembled WGS sequence"/>
</dbReference>
<dbReference type="EMBL" id="PEZY01000012">
    <property type="protein sequence ID" value="PIS06025.1"/>
    <property type="molecule type" value="Genomic_DNA"/>
</dbReference>
<proteinExistence type="predicted"/>
<protein>
    <recommendedName>
        <fullName evidence="6">Glycosyltransferase family 1 protein</fullName>
    </recommendedName>
</protein>
<evidence type="ECO:0000256" key="1">
    <source>
        <dbReference type="ARBA" id="ARBA00022679"/>
    </source>
</evidence>
<sequence>MKIGIDIRCLMSDNYSGIAWYTFNLLQAIFELDKNNEYILFYNNSKPFKLPKFSSKNVTFSGFKYSNKILNLSFLLFNKPSIDKLIGEVDIFFMPNINFSALSNNCKKVITVHDLSYLRYPQFLTLKSRFWHKILMVKRIIEKSEVVIAVSESTKNDLIDLLKVDPYGVRVVYEGVDSKFRVVTNQIELNRVVKKYKLPAKFILYLGTLEPRKNIESIVEAYSKLNTDYYLVISGGGGWKSKKIMQLAKKNDKIKIIGYINESDKRGLYNLAGLFVYPSYYEGFGLPPIEAMACGTPVISGSNSSQVEIVKNGAILVDPYNVNELHESMTAILNNDELKKDLISNGFSVANEYSWDKTAYEVVNVFKTLNY</sequence>
<keyword evidence="1" id="KW-0808">Transferase</keyword>
<evidence type="ECO:0000313" key="5">
    <source>
        <dbReference type="Proteomes" id="UP000229056"/>
    </source>
</evidence>
<dbReference type="SUPFAM" id="SSF53756">
    <property type="entry name" value="UDP-Glycosyltransferase/glycogen phosphorylase"/>
    <property type="match status" value="1"/>
</dbReference>
<organism evidence="4 5">
    <name type="scientific">Candidatus Buchananbacteria bacterium CG10_big_fil_rev_8_21_14_0_10_33_19</name>
    <dbReference type="NCBI Taxonomy" id="1974525"/>
    <lineage>
        <taxon>Bacteria</taxon>
        <taxon>Candidatus Buchananiibacteriota</taxon>
    </lineage>
</organism>
<feature type="domain" description="Glycosyltransferase subfamily 4-like N-terminal" evidence="3">
    <location>
        <begin position="70"/>
        <end position="178"/>
    </location>
</feature>
<dbReference type="PANTHER" id="PTHR46401:SF2">
    <property type="entry name" value="GLYCOSYLTRANSFERASE WBBK-RELATED"/>
    <property type="match status" value="1"/>
</dbReference>
<dbReference type="Pfam" id="PF13439">
    <property type="entry name" value="Glyco_transf_4"/>
    <property type="match status" value="1"/>
</dbReference>
<evidence type="ECO:0000313" key="4">
    <source>
        <dbReference type="EMBL" id="PIS06025.1"/>
    </source>
</evidence>
<accession>A0A2H0W3T8</accession>
<dbReference type="InterPro" id="IPR001296">
    <property type="entry name" value="Glyco_trans_1"/>
</dbReference>
<feature type="domain" description="Glycosyl transferase family 1" evidence="2">
    <location>
        <begin position="194"/>
        <end position="346"/>
    </location>
</feature>
<dbReference type="Pfam" id="PF00534">
    <property type="entry name" value="Glycos_transf_1"/>
    <property type="match status" value="1"/>
</dbReference>
<dbReference type="GO" id="GO:0016757">
    <property type="term" value="F:glycosyltransferase activity"/>
    <property type="evidence" value="ECO:0007669"/>
    <property type="project" value="InterPro"/>
</dbReference>
<dbReference type="InterPro" id="IPR028098">
    <property type="entry name" value="Glyco_trans_4-like_N"/>
</dbReference>
<comment type="caution">
    <text evidence="4">The sequence shown here is derived from an EMBL/GenBank/DDBJ whole genome shotgun (WGS) entry which is preliminary data.</text>
</comment>
<dbReference type="Gene3D" id="3.40.50.2000">
    <property type="entry name" value="Glycogen Phosphorylase B"/>
    <property type="match status" value="2"/>
</dbReference>
<evidence type="ECO:0000259" key="2">
    <source>
        <dbReference type="Pfam" id="PF00534"/>
    </source>
</evidence>
<reference evidence="5" key="1">
    <citation type="submission" date="2017-09" db="EMBL/GenBank/DDBJ databases">
        <title>Depth-based differentiation of microbial function through sediment-hosted aquifers and enrichment of novel symbionts in the deep terrestrial subsurface.</title>
        <authorList>
            <person name="Probst A.J."/>
            <person name="Ladd B."/>
            <person name="Jarett J.K."/>
            <person name="Geller-Mcgrath D.E."/>
            <person name="Sieber C.M.K."/>
            <person name="Emerson J.B."/>
            <person name="Anantharaman K."/>
            <person name="Thomas B.C."/>
            <person name="Malmstrom R."/>
            <person name="Stieglmeier M."/>
            <person name="Klingl A."/>
            <person name="Woyke T."/>
            <person name="Ryan C.M."/>
            <person name="Banfield J.F."/>
        </authorList>
    </citation>
    <scope>NUCLEOTIDE SEQUENCE [LARGE SCALE GENOMIC DNA]</scope>
</reference>
<name>A0A2H0W3T8_9BACT</name>
<evidence type="ECO:0008006" key="6">
    <source>
        <dbReference type="Google" id="ProtNLM"/>
    </source>
</evidence>
<gene>
    <name evidence="4" type="ORF">COT80_04645</name>
</gene>
<evidence type="ECO:0000259" key="3">
    <source>
        <dbReference type="Pfam" id="PF13439"/>
    </source>
</evidence>